<dbReference type="AlphaFoldDB" id="A0AA41VC04"/>
<dbReference type="InterPro" id="IPR013187">
    <property type="entry name" value="F-box-assoc_dom_typ3"/>
</dbReference>
<dbReference type="SUPFAM" id="SSF81383">
    <property type="entry name" value="F-box domain"/>
    <property type="match status" value="1"/>
</dbReference>
<evidence type="ECO:0000313" key="2">
    <source>
        <dbReference type="EMBL" id="MCL7036393.1"/>
    </source>
</evidence>
<protein>
    <recommendedName>
        <fullName evidence="1">F-box domain-containing protein</fullName>
    </recommendedName>
</protein>
<evidence type="ECO:0000313" key="3">
    <source>
        <dbReference type="Proteomes" id="UP001177140"/>
    </source>
</evidence>
<gene>
    <name evidence="2" type="ORF">MKW94_009042</name>
</gene>
<dbReference type="Pfam" id="PF00646">
    <property type="entry name" value="F-box"/>
    <property type="match status" value="1"/>
</dbReference>
<dbReference type="EMBL" id="JAJJMA010167453">
    <property type="protein sequence ID" value="MCL7036393.1"/>
    <property type="molecule type" value="Genomic_DNA"/>
</dbReference>
<dbReference type="PANTHER" id="PTHR31111">
    <property type="entry name" value="BNAA05G37150D PROTEIN-RELATED"/>
    <property type="match status" value="1"/>
</dbReference>
<keyword evidence="3" id="KW-1185">Reference proteome</keyword>
<dbReference type="Pfam" id="PF08268">
    <property type="entry name" value="FBA_3"/>
    <property type="match status" value="1"/>
</dbReference>
<dbReference type="SMART" id="SM00256">
    <property type="entry name" value="FBOX"/>
    <property type="match status" value="1"/>
</dbReference>
<dbReference type="NCBIfam" id="TIGR01640">
    <property type="entry name" value="F_box_assoc_1"/>
    <property type="match status" value="1"/>
</dbReference>
<accession>A0AA41VC04</accession>
<name>A0AA41VC04_PAPNU</name>
<feature type="domain" description="F-box" evidence="1">
    <location>
        <begin position="24"/>
        <end position="75"/>
    </location>
</feature>
<dbReference type="Gene3D" id="1.20.1280.50">
    <property type="match status" value="1"/>
</dbReference>
<dbReference type="InterPro" id="IPR036047">
    <property type="entry name" value="F-box-like_dom_sf"/>
</dbReference>
<dbReference type="PANTHER" id="PTHR31111:SF136">
    <property type="entry name" value="F-BOX ASSOCIATED DOMAIN-CONTAINING PROTEIN"/>
    <property type="match status" value="1"/>
</dbReference>
<dbReference type="PROSITE" id="PS50181">
    <property type="entry name" value="FBOX"/>
    <property type="match status" value="1"/>
</dbReference>
<dbReference type="InterPro" id="IPR017451">
    <property type="entry name" value="F-box-assoc_interact_dom"/>
</dbReference>
<comment type="caution">
    <text evidence="2">The sequence shown here is derived from an EMBL/GenBank/DDBJ whole genome shotgun (WGS) entry which is preliminary data.</text>
</comment>
<dbReference type="InterPro" id="IPR001810">
    <property type="entry name" value="F-box_dom"/>
</dbReference>
<dbReference type="CDD" id="cd22157">
    <property type="entry name" value="F-box_AtFBW1-like"/>
    <property type="match status" value="1"/>
</dbReference>
<reference evidence="2" key="1">
    <citation type="submission" date="2022-03" db="EMBL/GenBank/DDBJ databases">
        <title>A functionally conserved STORR gene fusion in Papaver species that diverged 16.8 million years ago.</title>
        <authorList>
            <person name="Catania T."/>
        </authorList>
    </citation>
    <scope>NUCLEOTIDE SEQUENCE</scope>
    <source>
        <strain evidence="2">S-191538</strain>
    </source>
</reference>
<evidence type="ECO:0000259" key="1">
    <source>
        <dbReference type="PROSITE" id="PS50181"/>
    </source>
</evidence>
<sequence>MVPCHDNVSSDFYSRGASRKTTETHVSGTFPKDIVIEILSRVPVKSLMQFKSVCKDWQFLITQDRRLIDSHFDRWESRPNLLHIDPLQQKGILHTVLDFSFAESESLQQRISCAEIVEGSGGDKQVEAIVGKVRITDDQWFLYNQVLEPVNGLVCFVDWERHAIKVYNASTREATPWAESTLLAEENDKLAHENRNKEIKCHSNAIYQFGFDPEKREHKIFCFWRLIARPKGKTRYNTMERPDYESWEALTVGRDTKWRRMNAVPNENNQIKIKQVLPPAHNKRRQVYGDGTIYWSNKEYYSQRFGDTDPDDPDVIVAFDVGSEKYRVIPIPEFILDEPRDESFRLPIGMLVLGGHVGLLYRMEPRVVKLWMLDDRPDKKLENCQRNNTNWRAETITLPFECCDCRVGGFGFAGNSNKILFECRGCKNSIGFVSLYSYDRRKKICKKIEMDGVSSFTLHSWRSMITTFTESLFPVQPPSIAKVN</sequence>
<proteinExistence type="predicted"/>
<organism evidence="2 3">
    <name type="scientific">Papaver nudicaule</name>
    <name type="common">Iceland poppy</name>
    <dbReference type="NCBI Taxonomy" id="74823"/>
    <lineage>
        <taxon>Eukaryota</taxon>
        <taxon>Viridiplantae</taxon>
        <taxon>Streptophyta</taxon>
        <taxon>Embryophyta</taxon>
        <taxon>Tracheophyta</taxon>
        <taxon>Spermatophyta</taxon>
        <taxon>Magnoliopsida</taxon>
        <taxon>Ranunculales</taxon>
        <taxon>Papaveraceae</taxon>
        <taxon>Papaveroideae</taxon>
        <taxon>Papaver</taxon>
    </lineage>
</organism>
<dbReference type="Proteomes" id="UP001177140">
    <property type="component" value="Unassembled WGS sequence"/>
</dbReference>